<dbReference type="Proteomes" id="UP001234178">
    <property type="component" value="Unassembled WGS sequence"/>
</dbReference>
<keyword evidence="6" id="KW-0999">Mitochondrion inner membrane</keyword>
<keyword evidence="4 15" id="KW-0812">Transmembrane</keyword>
<sequence>MTIADYISSLTSNPYFGAGFGLFGVGAGAALLRKGWQGTLILFRRHYIMTLEVPCRDKSYQWMLQWITTRGAVQTQHLSVATEFSQSESGKVSTSYHFIPSVGVHLFKYKNNWIRVERTREQHTLDLHMGVPWETVTLTALGKNKKMFTDMLEEARLVALKQTEGRTILYTALGSEWRQFGAPRKRRPLESVVLDVGVAEGIVQDLVDFIGNPQWYSQRGVPYRRGYLLHGPPGCGKSSFITALAGKLECVVCVLNLSEKGLTDDRLNHLMNTAPVQSIILLEDIDAAFVSRDESKSVKSAYDGANRVTLSGLLNCLDGVTSTEARILFMTTNYLDRLDPALIRPGRVDVQEYIGYCSEFQLANMFRKFYPEASELLVERFVQSSKSLNKNLSPASVQGHFMFYKSDPEDAIVNLHKLR</sequence>
<evidence type="ECO:0000256" key="3">
    <source>
        <dbReference type="ARBA" id="ARBA00016942"/>
    </source>
</evidence>
<keyword evidence="9 15" id="KW-1133">Transmembrane helix</keyword>
<evidence type="ECO:0000256" key="15">
    <source>
        <dbReference type="SAM" id="Phobius"/>
    </source>
</evidence>
<evidence type="ECO:0000313" key="19">
    <source>
        <dbReference type="Proteomes" id="UP001234178"/>
    </source>
</evidence>
<evidence type="ECO:0000256" key="1">
    <source>
        <dbReference type="ARBA" id="ARBA00004434"/>
    </source>
</evidence>
<dbReference type="Pfam" id="PF00004">
    <property type="entry name" value="AAA"/>
    <property type="match status" value="1"/>
</dbReference>
<dbReference type="Pfam" id="PF25426">
    <property type="entry name" value="AAA_lid_BCS1"/>
    <property type="match status" value="1"/>
</dbReference>
<evidence type="ECO:0000259" key="16">
    <source>
        <dbReference type="SMART" id="SM00382"/>
    </source>
</evidence>
<feature type="domain" description="AAA+ ATPase" evidence="16">
    <location>
        <begin position="223"/>
        <end position="358"/>
    </location>
</feature>
<comment type="similarity">
    <text evidence="2">Belongs to the AAA ATPase family. BCS1 subfamily.</text>
</comment>
<reference evidence="18 19" key="1">
    <citation type="journal article" date="2023" name="Nucleic Acids Res.">
        <title>The hologenome of Daphnia magna reveals possible DNA methylation and microbiome-mediated evolution of the host genome.</title>
        <authorList>
            <person name="Chaturvedi A."/>
            <person name="Li X."/>
            <person name="Dhandapani V."/>
            <person name="Marshall H."/>
            <person name="Kissane S."/>
            <person name="Cuenca-Cambronero M."/>
            <person name="Asole G."/>
            <person name="Calvet F."/>
            <person name="Ruiz-Romero M."/>
            <person name="Marangio P."/>
            <person name="Guigo R."/>
            <person name="Rago D."/>
            <person name="Mirbahai L."/>
            <person name="Eastwood N."/>
            <person name="Colbourne J.K."/>
            <person name="Zhou J."/>
            <person name="Mallon E."/>
            <person name="Orsini L."/>
        </authorList>
    </citation>
    <scope>NUCLEOTIDE SEQUENCE [LARGE SCALE GENOMIC DNA]</scope>
    <source>
        <strain evidence="18">LRV0_1</strain>
    </source>
</reference>
<dbReference type="Gene3D" id="3.40.50.300">
    <property type="entry name" value="P-loop containing nucleotide triphosphate hydrolases"/>
    <property type="match status" value="1"/>
</dbReference>
<feature type="domain" description="BCS1 N-terminal" evidence="17">
    <location>
        <begin position="23"/>
        <end position="192"/>
    </location>
</feature>
<dbReference type="InterPro" id="IPR027417">
    <property type="entry name" value="P-loop_NTPase"/>
</dbReference>
<evidence type="ECO:0000313" key="18">
    <source>
        <dbReference type="EMBL" id="KAK4014774.1"/>
    </source>
</evidence>
<evidence type="ECO:0000256" key="4">
    <source>
        <dbReference type="ARBA" id="ARBA00022692"/>
    </source>
</evidence>
<evidence type="ECO:0000256" key="7">
    <source>
        <dbReference type="ARBA" id="ARBA00022801"/>
    </source>
</evidence>
<dbReference type="InterPro" id="IPR050747">
    <property type="entry name" value="Mitochondrial_chaperone_BCS1"/>
</dbReference>
<dbReference type="InterPro" id="IPR057495">
    <property type="entry name" value="AAA_lid_BCS1"/>
</dbReference>
<organism evidence="18 19">
    <name type="scientific">Daphnia magna</name>
    <dbReference type="NCBI Taxonomy" id="35525"/>
    <lineage>
        <taxon>Eukaryota</taxon>
        <taxon>Metazoa</taxon>
        <taxon>Ecdysozoa</taxon>
        <taxon>Arthropoda</taxon>
        <taxon>Crustacea</taxon>
        <taxon>Branchiopoda</taxon>
        <taxon>Diplostraca</taxon>
        <taxon>Cladocera</taxon>
        <taxon>Anomopoda</taxon>
        <taxon>Daphniidae</taxon>
        <taxon>Daphnia</taxon>
    </lineage>
</organism>
<gene>
    <name evidence="18" type="ORF">OUZ56_027282</name>
</gene>
<dbReference type="CDD" id="cd19510">
    <property type="entry name" value="RecA-like_BCS1"/>
    <property type="match status" value="1"/>
</dbReference>
<dbReference type="EMBL" id="JAOYFB010000004">
    <property type="protein sequence ID" value="KAK4014774.1"/>
    <property type="molecule type" value="Genomic_DNA"/>
</dbReference>
<keyword evidence="10" id="KW-0496">Mitochondrion</keyword>
<dbReference type="SMART" id="SM00382">
    <property type="entry name" value="AAA"/>
    <property type="match status" value="1"/>
</dbReference>
<keyword evidence="5 14" id="KW-0547">Nucleotide-binding</keyword>
<comment type="subcellular location">
    <subcellularLocation>
        <location evidence="1">Mitochondrion inner membrane</location>
        <topology evidence="1">Single-pass membrane protein</topology>
    </subcellularLocation>
</comment>
<evidence type="ECO:0000256" key="11">
    <source>
        <dbReference type="ARBA" id="ARBA00023136"/>
    </source>
</evidence>
<name>A0ABQ9ZPC3_9CRUS</name>
<evidence type="ECO:0000256" key="6">
    <source>
        <dbReference type="ARBA" id="ARBA00022792"/>
    </source>
</evidence>
<dbReference type="PANTHER" id="PTHR23070">
    <property type="entry name" value="BCS1 AAA-TYPE ATPASE"/>
    <property type="match status" value="1"/>
</dbReference>
<protein>
    <recommendedName>
        <fullName evidence="3">Mitochondrial chaperone BCS1</fullName>
    </recommendedName>
    <alternativeName>
        <fullName evidence="12">BCS1-like protein</fullName>
    </alternativeName>
</protein>
<evidence type="ECO:0000256" key="13">
    <source>
        <dbReference type="ARBA" id="ARBA00048778"/>
    </source>
</evidence>
<evidence type="ECO:0000256" key="5">
    <source>
        <dbReference type="ARBA" id="ARBA00022741"/>
    </source>
</evidence>
<comment type="catalytic activity">
    <reaction evidence="13">
        <text>ATP + H2O = ADP + phosphate + H(+)</text>
        <dbReference type="Rhea" id="RHEA:13065"/>
        <dbReference type="ChEBI" id="CHEBI:15377"/>
        <dbReference type="ChEBI" id="CHEBI:15378"/>
        <dbReference type="ChEBI" id="CHEBI:30616"/>
        <dbReference type="ChEBI" id="CHEBI:43474"/>
        <dbReference type="ChEBI" id="CHEBI:456216"/>
    </reaction>
    <physiologicalReaction direction="left-to-right" evidence="13">
        <dbReference type="Rhea" id="RHEA:13066"/>
    </physiologicalReaction>
</comment>
<evidence type="ECO:0000256" key="14">
    <source>
        <dbReference type="RuleBase" id="RU003651"/>
    </source>
</evidence>
<evidence type="ECO:0000256" key="12">
    <source>
        <dbReference type="ARBA" id="ARBA00032816"/>
    </source>
</evidence>
<dbReference type="SUPFAM" id="SSF52540">
    <property type="entry name" value="P-loop containing nucleoside triphosphate hydrolases"/>
    <property type="match status" value="1"/>
</dbReference>
<feature type="transmembrane region" description="Helical" evidence="15">
    <location>
        <begin position="15"/>
        <end position="32"/>
    </location>
</feature>
<dbReference type="InterPro" id="IPR003593">
    <property type="entry name" value="AAA+_ATPase"/>
</dbReference>
<evidence type="ECO:0000256" key="10">
    <source>
        <dbReference type="ARBA" id="ARBA00023128"/>
    </source>
</evidence>
<dbReference type="InterPro" id="IPR014851">
    <property type="entry name" value="BCS1_N"/>
</dbReference>
<keyword evidence="8 14" id="KW-0067">ATP-binding</keyword>
<keyword evidence="11 15" id="KW-0472">Membrane</keyword>
<keyword evidence="19" id="KW-1185">Reference proteome</keyword>
<dbReference type="InterPro" id="IPR003960">
    <property type="entry name" value="ATPase_AAA_CS"/>
</dbReference>
<dbReference type="SMART" id="SM01024">
    <property type="entry name" value="BCS1_N"/>
    <property type="match status" value="1"/>
</dbReference>
<accession>A0ABQ9ZPC3</accession>
<evidence type="ECO:0000256" key="8">
    <source>
        <dbReference type="ARBA" id="ARBA00022840"/>
    </source>
</evidence>
<proteinExistence type="inferred from homology"/>
<evidence type="ECO:0000256" key="9">
    <source>
        <dbReference type="ARBA" id="ARBA00022989"/>
    </source>
</evidence>
<evidence type="ECO:0000259" key="17">
    <source>
        <dbReference type="SMART" id="SM01024"/>
    </source>
</evidence>
<keyword evidence="7" id="KW-0378">Hydrolase</keyword>
<dbReference type="Pfam" id="PF08740">
    <property type="entry name" value="BCS1_N"/>
    <property type="match status" value="1"/>
</dbReference>
<dbReference type="InterPro" id="IPR003959">
    <property type="entry name" value="ATPase_AAA_core"/>
</dbReference>
<evidence type="ECO:0000256" key="2">
    <source>
        <dbReference type="ARBA" id="ARBA00007448"/>
    </source>
</evidence>
<comment type="caution">
    <text evidence="18">The sequence shown here is derived from an EMBL/GenBank/DDBJ whole genome shotgun (WGS) entry which is preliminary data.</text>
</comment>
<dbReference type="PROSITE" id="PS00674">
    <property type="entry name" value="AAA"/>
    <property type="match status" value="1"/>
</dbReference>